<protein>
    <submittedName>
        <fullName evidence="1">RidA family protein</fullName>
    </submittedName>
</protein>
<dbReference type="InterPro" id="IPR035959">
    <property type="entry name" value="RutC-like_sf"/>
</dbReference>
<dbReference type="GO" id="GO:0005829">
    <property type="term" value="C:cytosol"/>
    <property type="evidence" value="ECO:0007669"/>
    <property type="project" value="TreeGrafter"/>
</dbReference>
<dbReference type="InterPro" id="IPR006175">
    <property type="entry name" value="YjgF/YER057c/UK114"/>
</dbReference>
<dbReference type="AlphaFoldDB" id="A0A5Q0M5D5"/>
<proteinExistence type="predicted"/>
<dbReference type="InterPro" id="IPR038743">
    <property type="entry name" value="YjgH-like"/>
</dbReference>
<name>A0A5Q0M5D5_VARPD</name>
<gene>
    <name evidence="1" type="ORF">GFK26_13390</name>
</gene>
<dbReference type="EMBL" id="CP045644">
    <property type="protein sequence ID" value="QFZ83675.1"/>
    <property type="molecule type" value="Genomic_DNA"/>
</dbReference>
<dbReference type="PANTHER" id="PTHR11803">
    <property type="entry name" value="2-IMINOBUTANOATE/2-IMINOPROPANOATE DEAMINASE RIDA"/>
    <property type="match status" value="1"/>
</dbReference>
<reference evidence="1 2" key="1">
    <citation type="submission" date="2019-10" db="EMBL/GenBank/DDBJ databases">
        <title>Complete genome sequence of Variovorax paradoxus 5C-2.</title>
        <authorList>
            <person name="Gogoleva N.E."/>
            <person name="Balkin A.S."/>
        </authorList>
    </citation>
    <scope>NUCLEOTIDE SEQUENCE [LARGE SCALE GENOMIC DNA]</scope>
    <source>
        <strain evidence="1 2">5C-2</strain>
    </source>
</reference>
<evidence type="ECO:0000313" key="1">
    <source>
        <dbReference type="EMBL" id="QFZ83675.1"/>
    </source>
</evidence>
<organism evidence="1 2">
    <name type="scientific">Variovorax paradoxus</name>
    <dbReference type="NCBI Taxonomy" id="34073"/>
    <lineage>
        <taxon>Bacteria</taxon>
        <taxon>Pseudomonadati</taxon>
        <taxon>Pseudomonadota</taxon>
        <taxon>Betaproteobacteria</taxon>
        <taxon>Burkholderiales</taxon>
        <taxon>Comamonadaceae</taxon>
        <taxon>Variovorax</taxon>
    </lineage>
</organism>
<dbReference type="Pfam" id="PF01042">
    <property type="entry name" value="Ribonuc_L-PSP"/>
    <property type="match status" value="1"/>
</dbReference>
<dbReference type="PANTHER" id="PTHR11803:SF44">
    <property type="entry name" value="RUTC FAMILY PROTEIN YJGH"/>
    <property type="match status" value="1"/>
</dbReference>
<sequence length="140" mass="14775">MSKQSVRVPDGHPTFGSTAVFDTFKYAPGVKAGGLLFVAGQVGLRADGSVPESAAEQADWAFRRLGVVLESAGLGFADLVEIVSYHVDVGSELAGFREVKDRYITEDFPAWTILGVAALARPALRVEIRAVAALRAAQAG</sequence>
<dbReference type="Gene3D" id="3.30.1330.40">
    <property type="entry name" value="RutC-like"/>
    <property type="match status" value="1"/>
</dbReference>
<evidence type="ECO:0000313" key="2">
    <source>
        <dbReference type="Proteomes" id="UP000326780"/>
    </source>
</evidence>
<dbReference type="RefSeq" id="WP_153282371.1">
    <property type="nucleotide sequence ID" value="NZ_CP045644.1"/>
</dbReference>
<dbReference type="GO" id="GO:0019239">
    <property type="term" value="F:deaminase activity"/>
    <property type="evidence" value="ECO:0007669"/>
    <property type="project" value="TreeGrafter"/>
</dbReference>
<dbReference type="Proteomes" id="UP000326780">
    <property type="component" value="Chromosome"/>
</dbReference>
<dbReference type="SUPFAM" id="SSF55298">
    <property type="entry name" value="YjgF-like"/>
    <property type="match status" value="1"/>
</dbReference>
<dbReference type="CDD" id="cd02198">
    <property type="entry name" value="YjgH_like"/>
    <property type="match status" value="1"/>
</dbReference>
<accession>A0A5Q0M5D5</accession>